<dbReference type="InterPro" id="IPR000160">
    <property type="entry name" value="GGDEF_dom"/>
</dbReference>
<evidence type="ECO:0000256" key="3">
    <source>
        <dbReference type="ARBA" id="ARBA00034247"/>
    </source>
</evidence>
<feature type="transmembrane region" description="Helical" evidence="4">
    <location>
        <begin position="226"/>
        <end position="246"/>
    </location>
</feature>
<evidence type="ECO:0000313" key="6">
    <source>
        <dbReference type="EMBL" id="RJG50456.1"/>
    </source>
</evidence>
<dbReference type="CDD" id="cd01949">
    <property type="entry name" value="GGDEF"/>
    <property type="match status" value="1"/>
</dbReference>
<evidence type="ECO:0000313" key="7">
    <source>
        <dbReference type="Proteomes" id="UP000283255"/>
    </source>
</evidence>
<dbReference type="NCBIfam" id="TIGR00254">
    <property type="entry name" value="GGDEF"/>
    <property type="match status" value="1"/>
</dbReference>
<dbReference type="PANTHER" id="PTHR45138:SF9">
    <property type="entry name" value="DIGUANYLATE CYCLASE DGCM-RELATED"/>
    <property type="match status" value="1"/>
</dbReference>
<dbReference type="InterPro" id="IPR043128">
    <property type="entry name" value="Rev_trsase/Diguanyl_cyclase"/>
</dbReference>
<dbReference type="InterPro" id="IPR050469">
    <property type="entry name" value="Diguanylate_Cyclase"/>
</dbReference>
<dbReference type="GO" id="GO:1902201">
    <property type="term" value="P:negative regulation of bacterial-type flagellum-dependent cell motility"/>
    <property type="evidence" value="ECO:0007669"/>
    <property type="project" value="TreeGrafter"/>
</dbReference>
<protein>
    <recommendedName>
        <fullName evidence="2">diguanylate cyclase</fullName>
        <ecNumber evidence="2">2.7.7.65</ecNumber>
    </recommendedName>
</protein>
<dbReference type="GO" id="GO:0005886">
    <property type="term" value="C:plasma membrane"/>
    <property type="evidence" value="ECO:0007669"/>
    <property type="project" value="TreeGrafter"/>
</dbReference>
<dbReference type="Pfam" id="PF00990">
    <property type="entry name" value="GGDEF"/>
    <property type="match status" value="1"/>
</dbReference>
<dbReference type="FunFam" id="3.30.70.270:FF:000001">
    <property type="entry name" value="Diguanylate cyclase domain protein"/>
    <property type="match status" value="1"/>
</dbReference>
<dbReference type="SMART" id="SM00267">
    <property type="entry name" value="GGDEF"/>
    <property type="match status" value="1"/>
</dbReference>
<dbReference type="PANTHER" id="PTHR45138">
    <property type="entry name" value="REGULATORY COMPONENTS OF SENSORY TRANSDUCTION SYSTEM"/>
    <property type="match status" value="1"/>
</dbReference>
<dbReference type="OrthoDB" id="9803824at2"/>
<keyword evidence="4" id="KW-0472">Membrane</keyword>
<comment type="cofactor">
    <cofactor evidence="1">
        <name>Mg(2+)</name>
        <dbReference type="ChEBI" id="CHEBI:18420"/>
    </cofactor>
</comment>
<dbReference type="EC" id="2.7.7.65" evidence="2"/>
<keyword evidence="4" id="KW-1133">Transmembrane helix</keyword>
<organism evidence="6 7">
    <name type="scientific">Motilimonas pumila</name>
    <dbReference type="NCBI Taxonomy" id="2303987"/>
    <lineage>
        <taxon>Bacteria</taxon>
        <taxon>Pseudomonadati</taxon>
        <taxon>Pseudomonadota</taxon>
        <taxon>Gammaproteobacteria</taxon>
        <taxon>Alteromonadales</taxon>
        <taxon>Alteromonadales genera incertae sedis</taxon>
        <taxon>Motilimonas</taxon>
    </lineage>
</organism>
<comment type="catalytic activity">
    <reaction evidence="3">
        <text>2 GTP = 3',3'-c-di-GMP + 2 diphosphate</text>
        <dbReference type="Rhea" id="RHEA:24898"/>
        <dbReference type="ChEBI" id="CHEBI:33019"/>
        <dbReference type="ChEBI" id="CHEBI:37565"/>
        <dbReference type="ChEBI" id="CHEBI:58805"/>
        <dbReference type="EC" id="2.7.7.65"/>
    </reaction>
</comment>
<evidence type="ECO:0000256" key="1">
    <source>
        <dbReference type="ARBA" id="ARBA00001946"/>
    </source>
</evidence>
<dbReference type="PROSITE" id="PS50887">
    <property type="entry name" value="GGDEF"/>
    <property type="match status" value="1"/>
</dbReference>
<keyword evidence="7" id="KW-1185">Reference proteome</keyword>
<dbReference type="EMBL" id="QZCH01000002">
    <property type="protein sequence ID" value="RJG50456.1"/>
    <property type="molecule type" value="Genomic_DNA"/>
</dbReference>
<evidence type="ECO:0000259" key="5">
    <source>
        <dbReference type="PROSITE" id="PS50887"/>
    </source>
</evidence>
<evidence type="ECO:0000256" key="2">
    <source>
        <dbReference type="ARBA" id="ARBA00012528"/>
    </source>
</evidence>
<keyword evidence="4" id="KW-0812">Transmembrane</keyword>
<dbReference type="SUPFAM" id="SSF55073">
    <property type="entry name" value="Nucleotide cyclase"/>
    <property type="match status" value="1"/>
</dbReference>
<proteinExistence type="predicted"/>
<dbReference type="GO" id="GO:0043709">
    <property type="term" value="P:cell adhesion involved in single-species biofilm formation"/>
    <property type="evidence" value="ECO:0007669"/>
    <property type="project" value="TreeGrafter"/>
</dbReference>
<dbReference type="Proteomes" id="UP000283255">
    <property type="component" value="Unassembled WGS sequence"/>
</dbReference>
<reference evidence="6 7" key="1">
    <citation type="submission" date="2018-09" db="EMBL/GenBank/DDBJ databases">
        <authorList>
            <person name="Wang F."/>
        </authorList>
    </citation>
    <scope>NUCLEOTIDE SEQUENCE [LARGE SCALE GENOMIC DNA]</scope>
    <source>
        <strain evidence="6 7">PLHSC7-2</strain>
    </source>
</reference>
<feature type="transmembrane region" description="Helical" evidence="4">
    <location>
        <begin position="6"/>
        <end position="24"/>
    </location>
</feature>
<gene>
    <name evidence="6" type="ORF">D1Z90_02965</name>
</gene>
<sequence length="441" mass="50614">MQPKSVIIILLSLISLTFIALLAFHQGVYKKHVVNLNDPALIEIVTDASQGGKTRAEMRIDKQGLHLTCQIKAQYQWPFCEIQIKFSARDANGRFLLDQGIDLSNYTQLYMDLAFQGEQADRVRLYIRNFNPLYSNLEKDENSFKLNEVEFSANEFNGGMLLPIKDFNVPSWWLHPRKLPIKQHGVELTNVPLISFASGSEVEEGEITLSIKQMYFRYNLISQQNILFFIIALWLSAAFITLFMMLKNYRLRLYASNKVQKKQKQILKTLKLEKSEMEQLAHRDPLTGLHNRAGISKYLIEYEDKAQKKGAAFSLIFIDIDFFKTINDQYGHNVGDDILVAFSLCIERNIREQDKLARWGGEEFILLSINTDITEAQYLAEKLRNLIAKQSFIKKIKVTASLGVAQMEIGETTDSFFERADNALYQAKSNGRNQVCVAIKP</sequence>
<reference evidence="6 7" key="2">
    <citation type="submission" date="2019-01" db="EMBL/GenBank/DDBJ databases">
        <title>Motilimonas pumilus sp. nov., isolated from the gut of sea cucumber (Apostichopus japonicus).</title>
        <authorList>
            <person name="Wang F.-Q."/>
            <person name="Ren L.-H."/>
            <person name="Lin Y.-W."/>
            <person name="Sun G.-H."/>
            <person name="Du Z.-J."/>
            <person name="Zhao J.-X."/>
            <person name="Liu X.-J."/>
            <person name="Liu L.-J."/>
        </authorList>
    </citation>
    <scope>NUCLEOTIDE SEQUENCE [LARGE SCALE GENOMIC DNA]</scope>
    <source>
        <strain evidence="6 7">PLHSC7-2</strain>
    </source>
</reference>
<name>A0A418YIH8_9GAMM</name>
<accession>A0A418YIH8</accession>
<feature type="domain" description="GGDEF" evidence="5">
    <location>
        <begin position="311"/>
        <end position="440"/>
    </location>
</feature>
<evidence type="ECO:0000256" key="4">
    <source>
        <dbReference type="SAM" id="Phobius"/>
    </source>
</evidence>
<dbReference type="Gene3D" id="3.30.70.270">
    <property type="match status" value="1"/>
</dbReference>
<dbReference type="AlphaFoldDB" id="A0A418YIH8"/>
<dbReference type="GO" id="GO:0052621">
    <property type="term" value="F:diguanylate cyclase activity"/>
    <property type="evidence" value="ECO:0007669"/>
    <property type="project" value="UniProtKB-EC"/>
</dbReference>
<dbReference type="InterPro" id="IPR029787">
    <property type="entry name" value="Nucleotide_cyclase"/>
</dbReference>
<comment type="caution">
    <text evidence="6">The sequence shown here is derived from an EMBL/GenBank/DDBJ whole genome shotgun (WGS) entry which is preliminary data.</text>
</comment>
<dbReference type="RefSeq" id="WP_119909258.1">
    <property type="nucleotide sequence ID" value="NZ_QZCH01000002.1"/>
</dbReference>